<accession>A0A8S5S666</accession>
<evidence type="ECO:0000313" key="2">
    <source>
        <dbReference type="EMBL" id="DAF46186.1"/>
    </source>
</evidence>
<reference evidence="2" key="1">
    <citation type="journal article" date="2021" name="Proc. Natl. Acad. Sci. U.S.A.">
        <title>A Catalog of Tens of Thousands of Viruses from Human Metagenomes Reveals Hidden Associations with Chronic Diseases.</title>
        <authorList>
            <person name="Tisza M.J."/>
            <person name="Buck C.B."/>
        </authorList>
    </citation>
    <scope>NUCLEOTIDE SEQUENCE</scope>
    <source>
        <strain evidence="2">Ctaix4</strain>
    </source>
</reference>
<sequence>MADLKRSHCRQLAIRQPKEYSGGMKQGTGSSHYGEPVPDYRTEEA</sequence>
<evidence type="ECO:0000256" key="1">
    <source>
        <dbReference type="SAM" id="MobiDB-lite"/>
    </source>
</evidence>
<dbReference type="EMBL" id="BK032533">
    <property type="protein sequence ID" value="DAF46186.1"/>
    <property type="molecule type" value="Genomic_DNA"/>
</dbReference>
<organism evidence="2">
    <name type="scientific">Caudovirales sp. ctaix4</name>
    <dbReference type="NCBI Taxonomy" id="2827635"/>
    <lineage>
        <taxon>Viruses</taxon>
        <taxon>Duplodnaviria</taxon>
        <taxon>Heunggongvirae</taxon>
        <taxon>Uroviricota</taxon>
        <taxon>Caudoviricetes</taxon>
    </lineage>
</organism>
<protein>
    <submittedName>
        <fullName evidence="2">Uncharacterized protein</fullName>
    </submittedName>
</protein>
<proteinExistence type="predicted"/>
<feature type="region of interest" description="Disordered" evidence="1">
    <location>
        <begin position="1"/>
        <end position="45"/>
    </location>
</feature>
<name>A0A8S5S666_9CAUD</name>